<dbReference type="Gene3D" id="2.40.128.20">
    <property type="match status" value="1"/>
</dbReference>
<evidence type="ECO:0000313" key="2">
    <source>
        <dbReference type="Proteomes" id="UP000504617"/>
    </source>
</evidence>
<sequence length="160" mass="18010">MAFDGTWQVYTQEKYEDFLKAIALSDDIIKIAKDIKPITEIHQTGNTFVITTKNPNKSVTNTFLLGKEAEMTTMDGKKVKCTVNLTDGKLIAKSDKFIHEQQIVGNEMVEPPASELGAQLRGSNICSKPQWHKRDHPHAVRSSYKCHHEGQQAFLSLPKL</sequence>
<reference evidence="3" key="1">
    <citation type="submission" date="2025-08" db="UniProtKB">
        <authorList>
            <consortium name="RefSeq"/>
        </authorList>
    </citation>
    <scope>IDENTIFICATION</scope>
    <source>
        <tissue evidence="3">Skeletal muscle</tissue>
    </source>
</reference>
<protein>
    <submittedName>
        <fullName evidence="3">Fatty acid-binding protein, liver isoform X1</fullName>
    </submittedName>
</protein>
<organism evidence="2 3">
    <name type="scientific">Thamnophis sirtalis</name>
    <dbReference type="NCBI Taxonomy" id="35019"/>
    <lineage>
        <taxon>Eukaryota</taxon>
        <taxon>Metazoa</taxon>
        <taxon>Chordata</taxon>
        <taxon>Craniata</taxon>
        <taxon>Vertebrata</taxon>
        <taxon>Euteleostomi</taxon>
        <taxon>Lepidosauria</taxon>
        <taxon>Squamata</taxon>
        <taxon>Bifurcata</taxon>
        <taxon>Unidentata</taxon>
        <taxon>Episquamata</taxon>
        <taxon>Toxicofera</taxon>
        <taxon>Serpentes</taxon>
        <taxon>Colubroidea</taxon>
        <taxon>Colubridae</taxon>
        <taxon>Natricinae</taxon>
        <taxon>Thamnophis</taxon>
    </lineage>
</organism>
<dbReference type="InterPro" id="IPR000463">
    <property type="entry name" value="Fatty_acid-bd"/>
</dbReference>
<accession>A0A6I9YJR1</accession>
<keyword evidence="2" id="KW-1185">Reference proteome</keyword>
<dbReference type="GeneID" id="106551013"/>
<dbReference type="AlphaFoldDB" id="A0A6I9YJR1"/>
<dbReference type="GO" id="GO:0008289">
    <property type="term" value="F:lipid binding"/>
    <property type="evidence" value="ECO:0007669"/>
    <property type="project" value="InterPro"/>
</dbReference>
<comment type="similarity">
    <text evidence="1">Belongs to the calycin superfamily. Fatty-acid binding protein (FABP) family.</text>
</comment>
<dbReference type="Proteomes" id="UP000504617">
    <property type="component" value="Unplaced"/>
</dbReference>
<dbReference type="InterPro" id="IPR012674">
    <property type="entry name" value="Calycin"/>
</dbReference>
<dbReference type="KEGG" id="tsr:106551013"/>
<dbReference type="SUPFAM" id="SSF50814">
    <property type="entry name" value="Lipocalins"/>
    <property type="match status" value="1"/>
</dbReference>
<dbReference type="PRINTS" id="PR00178">
    <property type="entry name" value="FATTYACIDBP"/>
</dbReference>
<dbReference type="RefSeq" id="XP_013924482.1">
    <property type="nucleotide sequence ID" value="XM_014069007.1"/>
</dbReference>
<dbReference type="InterPro" id="IPR031259">
    <property type="entry name" value="ILBP"/>
</dbReference>
<dbReference type="PANTHER" id="PTHR11955">
    <property type="entry name" value="FATTY ACID BINDING PROTEIN"/>
    <property type="match status" value="1"/>
</dbReference>
<evidence type="ECO:0000256" key="1">
    <source>
        <dbReference type="ARBA" id="ARBA00008390"/>
    </source>
</evidence>
<proteinExistence type="inferred from homology"/>
<dbReference type="Pfam" id="PF14651">
    <property type="entry name" value="Lipocalin_7"/>
    <property type="match status" value="1"/>
</dbReference>
<name>A0A6I9YJR1_9SAUR</name>
<dbReference type="OrthoDB" id="8501868at2759"/>
<evidence type="ECO:0000313" key="3">
    <source>
        <dbReference type="RefSeq" id="XP_013924482.1"/>
    </source>
</evidence>
<gene>
    <name evidence="3" type="primary">LOC106551013</name>
</gene>